<dbReference type="InterPro" id="IPR023155">
    <property type="entry name" value="Cyt_c-552/4"/>
</dbReference>
<gene>
    <name evidence="2" type="ORF">MNB_SV-14-283</name>
</gene>
<evidence type="ECO:0000259" key="1">
    <source>
        <dbReference type="Pfam" id="PF13435"/>
    </source>
</evidence>
<dbReference type="Pfam" id="PF13435">
    <property type="entry name" value="Cytochrome_C554"/>
    <property type="match status" value="1"/>
</dbReference>
<organism evidence="2">
    <name type="scientific">hydrothermal vent metagenome</name>
    <dbReference type="NCBI Taxonomy" id="652676"/>
    <lineage>
        <taxon>unclassified sequences</taxon>
        <taxon>metagenomes</taxon>
        <taxon>ecological metagenomes</taxon>
    </lineage>
</organism>
<evidence type="ECO:0000313" key="2">
    <source>
        <dbReference type="EMBL" id="SFV68389.1"/>
    </source>
</evidence>
<name>A0A1W1CRL0_9ZZZZ</name>
<proteinExistence type="predicted"/>
<reference evidence="2" key="1">
    <citation type="submission" date="2016-10" db="EMBL/GenBank/DDBJ databases">
        <authorList>
            <person name="de Groot N.N."/>
        </authorList>
    </citation>
    <scope>NUCLEOTIDE SEQUENCE</scope>
</reference>
<dbReference type="EMBL" id="FPHN01000248">
    <property type="protein sequence ID" value="SFV68389.1"/>
    <property type="molecule type" value="Genomic_DNA"/>
</dbReference>
<dbReference type="InterPro" id="IPR036280">
    <property type="entry name" value="Multihaem_cyt_sf"/>
</dbReference>
<dbReference type="AlphaFoldDB" id="A0A1W1CRL0"/>
<dbReference type="SUPFAM" id="SSF48695">
    <property type="entry name" value="Multiheme cytochromes"/>
    <property type="match status" value="1"/>
</dbReference>
<dbReference type="Gene3D" id="1.10.1130.10">
    <property type="entry name" value="Flavocytochrome C3, Chain A"/>
    <property type="match status" value="1"/>
</dbReference>
<accession>A0A1W1CRL0</accession>
<feature type="domain" description="Cytochrome c-552/4" evidence="1">
    <location>
        <begin position="22"/>
        <end position="91"/>
    </location>
</feature>
<sequence>MRLFLSLFTLLSINLLANNLNTCKKCHPIIYSEFQQSFHKKSTVEEDKVHKAVWDRHPDKAKGEYKCAKCHTPKSVKKQSHQGVTCLTCHTITKIEEHPKSNKNIYETKDKTLYSAQKGMEDKKLTYQEKSSWFGLRKKIIGSPYHDIDYRNKDFYTGRVCMGCHSHKQNGKGFTVCKTDVKNANDEKTNCISCHMPKVQGSATTIRESKTHAFHGFAGARNEPKLLAKYVDISYKKSDNGFTIAVENKAPHNLLTHPLRVVQLRTILKRDGKEEKLKTHTFVKIIGTKGKPSMPWLATQVVKDNMIKGSEKRIIKFDKKLQSGDEITTTLGFYIVNPKATKKLGLEKYKELNKFTVLKSSYFKVK</sequence>
<protein>
    <recommendedName>
        <fullName evidence="1">Cytochrome c-552/4 domain-containing protein</fullName>
    </recommendedName>
</protein>